<dbReference type="EMBL" id="SMBH01000011">
    <property type="protein sequence ID" value="TCU13713.1"/>
    <property type="molecule type" value="Genomic_DNA"/>
</dbReference>
<comment type="caution">
    <text evidence="2">The sequence shown here is derived from an EMBL/GenBank/DDBJ whole genome shotgun (WGS) entry which is preliminary data.</text>
</comment>
<accession>A0A4R3PYF0</accession>
<feature type="domain" description="TniQ" evidence="1">
    <location>
        <begin position="11"/>
        <end position="140"/>
    </location>
</feature>
<proteinExistence type="predicted"/>
<reference evidence="2 3" key="1">
    <citation type="submission" date="2019-03" db="EMBL/GenBank/DDBJ databases">
        <title>Genomic Encyclopedia of Type Strains, Phase IV (KMG-V): Genome sequencing to study the core and pangenomes of soil and plant-associated prokaryotes.</title>
        <authorList>
            <person name="Whitman W."/>
        </authorList>
    </citation>
    <scope>NUCLEOTIDE SEQUENCE [LARGE SCALE GENOMIC DNA]</scope>
    <source>
        <strain evidence="2 3">Hc14</strain>
    </source>
</reference>
<name>A0A4R3PYF0_RHISU</name>
<evidence type="ECO:0000313" key="3">
    <source>
        <dbReference type="Proteomes" id="UP000294576"/>
    </source>
</evidence>
<organism evidence="2 3">
    <name type="scientific">Rhizobium sullae</name>
    <name type="common">Rhizobium hedysari</name>
    <dbReference type="NCBI Taxonomy" id="50338"/>
    <lineage>
        <taxon>Bacteria</taxon>
        <taxon>Pseudomonadati</taxon>
        <taxon>Pseudomonadota</taxon>
        <taxon>Alphaproteobacteria</taxon>
        <taxon>Hyphomicrobiales</taxon>
        <taxon>Rhizobiaceae</taxon>
        <taxon>Rhizobium/Agrobacterium group</taxon>
        <taxon>Rhizobium</taxon>
    </lineage>
</organism>
<dbReference type="AlphaFoldDB" id="A0A4R3PYF0"/>
<evidence type="ECO:0000313" key="2">
    <source>
        <dbReference type="EMBL" id="TCU13713.1"/>
    </source>
</evidence>
<dbReference type="Proteomes" id="UP000294576">
    <property type="component" value="Unassembled WGS sequence"/>
</dbReference>
<dbReference type="RefSeq" id="WP_165928252.1">
    <property type="nucleotide sequence ID" value="NZ_SMBH01000011.1"/>
</dbReference>
<evidence type="ECO:0000259" key="1">
    <source>
        <dbReference type="Pfam" id="PF06527"/>
    </source>
</evidence>
<dbReference type="InterPro" id="IPR009492">
    <property type="entry name" value="TniQ"/>
</dbReference>
<gene>
    <name evidence="2" type="ORF">EV132_111146</name>
</gene>
<dbReference type="Pfam" id="PF06527">
    <property type="entry name" value="TniQ"/>
    <property type="match status" value="1"/>
</dbReference>
<protein>
    <submittedName>
        <fullName evidence="2">TniQ protein</fullName>
    </submittedName>
</protein>
<sequence length="631" mass="71815">MIAAKRTFALVPPVREYETPESFLSRLAAYNCMDSVHDLFRLVGEFSSTKDAARRFGHVAEMAGVSHNRFFEVTPGPVSFMMLAGHMVRSRHLCRRLPRYCPVCVIDDIEHGLGPVGARTYQRFWWQWTAIETCDRHGCKMITGKQDIRAFVPDFAEFVSSNIHGIAREAAAAQRQTMPLFERYLHNRLLEVREPTATNLLDTVPLFVATQFCEVLGALLDNAFCVNASSMSENELRIKGFELVDRGAEEMLRTLQERALAKTNSNGLKRRMKYGAVYIMLQRNLSDPVWQPLVELFRRDALETLPMAQGEEFLGETVTRRRIHSVYSVSEQYKMHATTIVKILEDADILPRGTVRQKYGMHVFPADAAEAIFDQIKYSVTTPVAAERLGLKLTMLQRFRDEGLLRVIDVGSAFGEEKPKYPLDSIASLVSEIEGLDQVRRVDGAFRTFTDAFKWSRMLATDVWKLVREGKIRAIRKQGRSDFESVYVHYWDTIKARPKDDNDGLTLLETKKVLHTSEATIKRLLELGHLTGEVRPAPFSRHPRFYFDRAKLDEFQAHNGSVTALANEAGISVSRLSKALQESGVRPLYDPFRPTTSSRKEATLYRRSQVDEVLMLLGISLPNRSQVEAEQ</sequence>